<gene>
    <name evidence="2" type="ORF">MAPG_01150</name>
</gene>
<reference evidence="3" key="5">
    <citation type="submission" date="2015-06" db="UniProtKB">
        <authorList>
            <consortium name="EnsemblFungi"/>
        </authorList>
    </citation>
    <scope>IDENTIFICATION</scope>
    <source>
        <strain evidence="3">ATCC 64411</strain>
    </source>
</reference>
<dbReference type="OrthoDB" id="5234702at2759"/>
<sequence>MATTTAAVTGTPLSFKPQTPITPPPDCLNFTPKQSQSSLKEKVPAAEAMAQVAGHIQTLPPKDERTENSCECHEGDGSATTAPPPPPPPPSQGAGPLDPRYMAMVSRIAAYYQQRCQAISNFQHQKCQAWANMQRQKSQEMTQAALLVVAWYVRDRIQRRRKRQKRQFRRALTERASVGKVKKEESVSKWASHIPDDLLAPDSGLKERPIDKDELDFTMDFEPTADSDSKLYSVADNMIKSQLARIDVPLMGALSFSDDEESESESDYEELHRWRPDPEAQPRGRQGSERVAAEEEVYDDDDSDYSYDDEDMEDLTGDDGSERGHKGTDTKAREGEPSSFRH</sequence>
<dbReference type="EnsemblFungi" id="MAPG_01150T0">
    <property type="protein sequence ID" value="MAPG_01150T0"/>
    <property type="gene ID" value="MAPG_01150"/>
</dbReference>
<dbReference type="AlphaFoldDB" id="A0A0C4DMY2"/>
<accession>A0A0C4DMY2</accession>
<feature type="compositionally biased region" description="Pro residues" evidence="1">
    <location>
        <begin position="82"/>
        <end position="91"/>
    </location>
</feature>
<reference evidence="2" key="3">
    <citation type="submission" date="2011-03" db="EMBL/GenBank/DDBJ databases">
        <title>Annotation of Magnaporthe poae ATCC 64411.</title>
        <authorList>
            <person name="Ma L.-J."/>
            <person name="Dead R."/>
            <person name="Young S.K."/>
            <person name="Zeng Q."/>
            <person name="Gargeya S."/>
            <person name="Fitzgerald M."/>
            <person name="Haas B."/>
            <person name="Abouelleil A."/>
            <person name="Alvarado L."/>
            <person name="Arachchi H.M."/>
            <person name="Berlin A."/>
            <person name="Brown A."/>
            <person name="Chapman S.B."/>
            <person name="Chen Z."/>
            <person name="Dunbar C."/>
            <person name="Freedman E."/>
            <person name="Gearin G."/>
            <person name="Gellesch M."/>
            <person name="Goldberg J."/>
            <person name="Griggs A."/>
            <person name="Gujja S."/>
            <person name="Heiman D."/>
            <person name="Howarth C."/>
            <person name="Larson L."/>
            <person name="Lui A."/>
            <person name="MacDonald P.J.P."/>
            <person name="Mehta T."/>
            <person name="Montmayeur A."/>
            <person name="Murphy C."/>
            <person name="Neiman D."/>
            <person name="Pearson M."/>
            <person name="Priest M."/>
            <person name="Roberts A."/>
            <person name="Saif S."/>
            <person name="Shea T."/>
            <person name="Shenoy N."/>
            <person name="Sisk P."/>
            <person name="Stolte C."/>
            <person name="Sykes S."/>
            <person name="Yandava C."/>
            <person name="Wortman J."/>
            <person name="Nusbaum C."/>
            <person name="Birren B."/>
        </authorList>
    </citation>
    <scope>NUCLEOTIDE SEQUENCE</scope>
    <source>
        <strain evidence="2">ATCC 64411</strain>
    </source>
</reference>
<evidence type="ECO:0000313" key="3">
    <source>
        <dbReference type="EnsemblFungi" id="MAPG_01150T0"/>
    </source>
</evidence>
<feature type="compositionally biased region" description="Acidic residues" evidence="1">
    <location>
        <begin position="294"/>
        <end position="319"/>
    </location>
</feature>
<protein>
    <submittedName>
        <fullName evidence="2 3">Uncharacterized protein</fullName>
    </submittedName>
</protein>
<feature type="region of interest" description="Disordered" evidence="1">
    <location>
        <begin position="1"/>
        <end position="98"/>
    </location>
</feature>
<dbReference type="VEuPathDB" id="FungiDB:MAPG_01150"/>
<reference evidence="4" key="2">
    <citation type="submission" date="2010-05" db="EMBL/GenBank/DDBJ databases">
        <title>The genome sequence of Magnaporthe poae strain ATCC 64411.</title>
        <authorList>
            <person name="Ma L.-J."/>
            <person name="Dead R."/>
            <person name="Young S."/>
            <person name="Zeng Q."/>
            <person name="Koehrsen M."/>
            <person name="Alvarado L."/>
            <person name="Berlin A."/>
            <person name="Chapman S.B."/>
            <person name="Chen Z."/>
            <person name="Freedman E."/>
            <person name="Gellesch M."/>
            <person name="Goldberg J."/>
            <person name="Griggs A."/>
            <person name="Gujja S."/>
            <person name="Heilman E.R."/>
            <person name="Heiman D."/>
            <person name="Hepburn T."/>
            <person name="Howarth C."/>
            <person name="Jen D."/>
            <person name="Larson L."/>
            <person name="Mehta T."/>
            <person name="Neiman D."/>
            <person name="Pearson M."/>
            <person name="Roberts A."/>
            <person name="Saif S."/>
            <person name="Shea T."/>
            <person name="Shenoy N."/>
            <person name="Sisk P."/>
            <person name="Stolte C."/>
            <person name="Sykes S."/>
            <person name="Walk T."/>
            <person name="White J."/>
            <person name="Yandava C."/>
            <person name="Haas B."/>
            <person name="Nusbaum C."/>
            <person name="Birren B."/>
        </authorList>
    </citation>
    <scope>NUCLEOTIDE SEQUENCE [LARGE SCALE GENOMIC DNA]</scope>
    <source>
        <strain evidence="4">ATCC 64411 / 73-15</strain>
    </source>
</reference>
<keyword evidence="4" id="KW-1185">Reference proteome</keyword>
<feature type="compositionally biased region" description="Acidic residues" evidence="1">
    <location>
        <begin position="257"/>
        <end position="268"/>
    </location>
</feature>
<feature type="compositionally biased region" description="Basic and acidic residues" evidence="1">
    <location>
        <begin position="269"/>
        <end position="293"/>
    </location>
</feature>
<dbReference type="EMBL" id="GL876966">
    <property type="protein sequence ID" value="KLU82073.1"/>
    <property type="molecule type" value="Genomic_DNA"/>
</dbReference>
<reference evidence="3" key="4">
    <citation type="journal article" date="2015" name="G3 (Bethesda)">
        <title>Genome sequences of three phytopathogenic species of the Magnaporthaceae family of fungi.</title>
        <authorList>
            <person name="Okagaki L.H."/>
            <person name="Nunes C.C."/>
            <person name="Sailsbery J."/>
            <person name="Clay B."/>
            <person name="Brown D."/>
            <person name="John T."/>
            <person name="Oh Y."/>
            <person name="Young N."/>
            <person name="Fitzgerald M."/>
            <person name="Haas B.J."/>
            <person name="Zeng Q."/>
            <person name="Young S."/>
            <person name="Adiconis X."/>
            <person name="Fan L."/>
            <person name="Levin J.Z."/>
            <person name="Mitchell T.K."/>
            <person name="Okubara P.A."/>
            <person name="Farman M.L."/>
            <person name="Kohn L.M."/>
            <person name="Birren B."/>
            <person name="Ma L.-J."/>
            <person name="Dean R.A."/>
        </authorList>
    </citation>
    <scope>NUCLEOTIDE SEQUENCE</scope>
    <source>
        <strain evidence="3">ATCC 64411 / 73-15</strain>
    </source>
</reference>
<feature type="compositionally biased region" description="Polar residues" evidence="1">
    <location>
        <begin position="1"/>
        <end position="19"/>
    </location>
</feature>
<dbReference type="EMBL" id="ADBL01000270">
    <property type="status" value="NOT_ANNOTATED_CDS"/>
    <property type="molecule type" value="Genomic_DNA"/>
</dbReference>
<feature type="compositionally biased region" description="Basic and acidic residues" evidence="1">
    <location>
        <begin position="320"/>
        <end position="336"/>
    </location>
</feature>
<evidence type="ECO:0000313" key="4">
    <source>
        <dbReference type="Proteomes" id="UP000011715"/>
    </source>
</evidence>
<evidence type="ECO:0000313" key="2">
    <source>
        <dbReference type="EMBL" id="KLU82073.1"/>
    </source>
</evidence>
<dbReference type="eggNOG" id="ENOG502RF9B">
    <property type="taxonomic scope" value="Eukaryota"/>
</dbReference>
<evidence type="ECO:0000256" key="1">
    <source>
        <dbReference type="SAM" id="MobiDB-lite"/>
    </source>
</evidence>
<proteinExistence type="predicted"/>
<dbReference type="Proteomes" id="UP000011715">
    <property type="component" value="Unassembled WGS sequence"/>
</dbReference>
<feature type="compositionally biased region" description="Basic and acidic residues" evidence="1">
    <location>
        <begin position="61"/>
        <end position="76"/>
    </location>
</feature>
<organism evidence="3 4">
    <name type="scientific">Magnaporthiopsis poae (strain ATCC 64411 / 73-15)</name>
    <name type="common">Kentucky bluegrass fungus</name>
    <name type="synonym">Magnaporthe poae</name>
    <dbReference type="NCBI Taxonomy" id="644358"/>
    <lineage>
        <taxon>Eukaryota</taxon>
        <taxon>Fungi</taxon>
        <taxon>Dikarya</taxon>
        <taxon>Ascomycota</taxon>
        <taxon>Pezizomycotina</taxon>
        <taxon>Sordariomycetes</taxon>
        <taxon>Sordariomycetidae</taxon>
        <taxon>Magnaporthales</taxon>
        <taxon>Magnaporthaceae</taxon>
        <taxon>Magnaporthiopsis</taxon>
    </lineage>
</organism>
<name>A0A0C4DMY2_MAGP6</name>
<feature type="region of interest" description="Disordered" evidence="1">
    <location>
        <begin position="256"/>
        <end position="342"/>
    </location>
</feature>
<reference evidence="2" key="1">
    <citation type="submission" date="2010-05" db="EMBL/GenBank/DDBJ databases">
        <title>The Genome Sequence of Magnaporthe poae strain ATCC 64411.</title>
        <authorList>
            <consortium name="The Broad Institute Genome Sequencing Platform"/>
            <consortium name="Broad Institute Genome Sequencing Center for Infectious Disease"/>
            <person name="Ma L.-J."/>
            <person name="Dead R."/>
            <person name="Young S."/>
            <person name="Zeng Q."/>
            <person name="Koehrsen M."/>
            <person name="Alvarado L."/>
            <person name="Berlin A."/>
            <person name="Chapman S.B."/>
            <person name="Chen Z."/>
            <person name="Freedman E."/>
            <person name="Gellesch M."/>
            <person name="Goldberg J."/>
            <person name="Griggs A."/>
            <person name="Gujja S."/>
            <person name="Heilman E.R."/>
            <person name="Heiman D."/>
            <person name="Hepburn T."/>
            <person name="Howarth C."/>
            <person name="Jen D."/>
            <person name="Larson L."/>
            <person name="Mehta T."/>
            <person name="Neiman D."/>
            <person name="Pearson M."/>
            <person name="Roberts A."/>
            <person name="Saif S."/>
            <person name="Shea T."/>
            <person name="Shenoy N."/>
            <person name="Sisk P."/>
            <person name="Stolte C."/>
            <person name="Sykes S."/>
            <person name="Walk T."/>
            <person name="White J."/>
            <person name="Yandava C."/>
            <person name="Haas B."/>
            <person name="Nusbaum C."/>
            <person name="Birren B."/>
        </authorList>
    </citation>
    <scope>NUCLEOTIDE SEQUENCE</scope>
    <source>
        <strain evidence="2">ATCC 64411</strain>
    </source>
</reference>